<feature type="transmembrane region" description="Helical" evidence="1">
    <location>
        <begin position="71"/>
        <end position="88"/>
    </location>
</feature>
<feature type="transmembrane region" description="Helical" evidence="1">
    <location>
        <begin position="100"/>
        <end position="117"/>
    </location>
</feature>
<reference evidence="2" key="1">
    <citation type="submission" date="2020-05" db="EMBL/GenBank/DDBJ databases">
        <authorList>
            <person name="Chiriac C."/>
            <person name="Salcher M."/>
            <person name="Ghai R."/>
            <person name="Kavagutti S V."/>
        </authorList>
    </citation>
    <scope>NUCLEOTIDE SEQUENCE</scope>
</reference>
<name>A0A6J6EC65_9ZZZZ</name>
<keyword evidence="1" id="KW-0472">Membrane</keyword>
<dbReference type="AlphaFoldDB" id="A0A6J6EC65"/>
<feature type="transmembrane region" description="Helical" evidence="1">
    <location>
        <begin position="12"/>
        <end position="38"/>
    </location>
</feature>
<dbReference type="PANTHER" id="PTHR36974:SF1">
    <property type="entry name" value="DOXX FAMILY MEMBRANE PROTEIN"/>
    <property type="match status" value="1"/>
</dbReference>
<proteinExistence type="predicted"/>
<organism evidence="2">
    <name type="scientific">freshwater metagenome</name>
    <dbReference type="NCBI Taxonomy" id="449393"/>
    <lineage>
        <taxon>unclassified sequences</taxon>
        <taxon>metagenomes</taxon>
        <taxon>ecological metagenomes</taxon>
    </lineage>
</organism>
<evidence type="ECO:0000313" key="2">
    <source>
        <dbReference type="EMBL" id="CAB4574041.1"/>
    </source>
</evidence>
<evidence type="ECO:0000256" key="1">
    <source>
        <dbReference type="SAM" id="Phobius"/>
    </source>
</evidence>
<feature type="transmembrane region" description="Helical" evidence="1">
    <location>
        <begin position="44"/>
        <end position="64"/>
    </location>
</feature>
<keyword evidence="1" id="KW-0812">Transmembrane</keyword>
<dbReference type="PANTHER" id="PTHR36974">
    <property type="entry name" value="MEMBRANE PROTEIN-RELATED"/>
    <property type="match status" value="1"/>
</dbReference>
<sequence>MAGEKVKRSVGSWVVISAFLASGIFHLVNPAAFLFLLPEWTPEPILLVYLSGVAEIIAAVGLLLRLKWAPIFTALVLLAVWPANWWFAIDALSSNPDMALFAWLRLPLQIPLIWFALKSPVRV</sequence>
<keyword evidence="1" id="KW-1133">Transmembrane helix</keyword>
<accession>A0A6J6EC65</accession>
<protein>
    <submittedName>
        <fullName evidence="2">Unannotated protein</fullName>
    </submittedName>
</protein>
<gene>
    <name evidence="2" type="ORF">UFOPK1693_00915</name>
</gene>
<dbReference type="EMBL" id="CAEZTO010000015">
    <property type="protein sequence ID" value="CAB4574041.1"/>
    <property type="molecule type" value="Genomic_DNA"/>
</dbReference>